<dbReference type="Pfam" id="PF10094">
    <property type="entry name" value="DUF2332"/>
    <property type="match status" value="1"/>
</dbReference>
<sequence>MADEATNRDSLRWQAEFCAKSGMTIITRICAGLAEALDHNSRTGARALEWPGDPIAAALPLRLVGGLHALYRARRVLAPVFEGGETDPVAIAAAIGATLVAHDDELYPWLDGPPQTNEAARSAVLMAGLLALAERFRDGLGTPVRFELLEIGSSAGLNLMIDRYGFDLGGVRVGPEDALIRITPEWRGPPPPDVPIEIASTRGVDIAPIDVADEAAAERLMAYVWIDQQDRLERTTQAIAMARAGPPRLEQGDAAGWLEARLAEPQAENTARVLMHSIVWQYLPAEGQRRIEAAMAAAGAKATPERPLGWVRYEADRALKTHRLTIRSWPGEGAAEDLAGAHPHAAWVSWEGLAPDSGLVARCGHSNAHTALRRQGR</sequence>
<dbReference type="Proteomes" id="UP001169764">
    <property type="component" value="Unassembled WGS sequence"/>
</dbReference>
<gene>
    <name evidence="1" type="ORF">Q4F19_06000</name>
</gene>
<name>A0ABT8Y6I3_9SPHN</name>
<accession>A0ABT8Y6I3</accession>
<protein>
    <submittedName>
        <fullName evidence="1">DUF2332 family protein</fullName>
    </submittedName>
</protein>
<proteinExistence type="predicted"/>
<reference evidence="1" key="1">
    <citation type="submission" date="2023-07" db="EMBL/GenBank/DDBJ databases">
        <authorList>
            <person name="Kim M."/>
        </authorList>
    </citation>
    <scope>NUCLEOTIDE SEQUENCE</scope>
    <source>
        <strain evidence="1">BIUV-7</strain>
    </source>
</reference>
<keyword evidence="2" id="KW-1185">Reference proteome</keyword>
<evidence type="ECO:0000313" key="2">
    <source>
        <dbReference type="Proteomes" id="UP001169764"/>
    </source>
</evidence>
<comment type="caution">
    <text evidence="1">The sequence shown here is derived from an EMBL/GenBank/DDBJ whole genome shotgun (WGS) entry which is preliminary data.</text>
</comment>
<evidence type="ECO:0000313" key="1">
    <source>
        <dbReference type="EMBL" id="MDO6413928.1"/>
    </source>
</evidence>
<organism evidence="1 2">
    <name type="scientific">Sphingomonas natans</name>
    <dbReference type="NCBI Taxonomy" id="3063330"/>
    <lineage>
        <taxon>Bacteria</taxon>
        <taxon>Pseudomonadati</taxon>
        <taxon>Pseudomonadota</taxon>
        <taxon>Alphaproteobacteria</taxon>
        <taxon>Sphingomonadales</taxon>
        <taxon>Sphingomonadaceae</taxon>
        <taxon>Sphingomonas</taxon>
    </lineage>
</organism>
<dbReference type="PIRSF" id="PIRSF012608">
    <property type="entry name" value="UCP012608"/>
    <property type="match status" value="1"/>
</dbReference>
<dbReference type="RefSeq" id="WP_303540703.1">
    <property type="nucleotide sequence ID" value="NZ_JAUOTP010000002.1"/>
</dbReference>
<dbReference type="EMBL" id="JAUOTP010000002">
    <property type="protein sequence ID" value="MDO6413928.1"/>
    <property type="molecule type" value="Genomic_DNA"/>
</dbReference>
<dbReference type="InterPro" id="IPR011200">
    <property type="entry name" value="UCP012608"/>
</dbReference>